<dbReference type="SUPFAM" id="SSF50022">
    <property type="entry name" value="ISP domain"/>
    <property type="match status" value="1"/>
</dbReference>
<feature type="domain" description="Rieske" evidence="5">
    <location>
        <begin position="2"/>
        <end position="103"/>
    </location>
</feature>
<dbReference type="Gene3D" id="2.102.10.10">
    <property type="entry name" value="Rieske [2Fe-2S] iron-sulphur domain"/>
    <property type="match status" value="1"/>
</dbReference>
<dbReference type="PANTHER" id="PTHR40261">
    <property type="match status" value="1"/>
</dbReference>
<name>A0ABZ2RJ44_ECTME</name>
<evidence type="ECO:0000313" key="7">
    <source>
        <dbReference type="Proteomes" id="UP001476583"/>
    </source>
</evidence>
<protein>
    <submittedName>
        <fullName evidence="6">Rieske (2Fe-2S) protein</fullName>
    </submittedName>
</protein>
<dbReference type="PANTHER" id="PTHR40261:SF1">
    <property type="entry name" value="RIESKE DOMAIN-CONTAINING PROTEIN"/>
    <property type="match status" value="1"/>
</dbReference>
<dbReference type="PROSITE" id="PS51296">
    <property type="entry name" value="RIESKE"/>
    <property type="match status" value="1"/>
</dbReference>
<keyword evidence="7" id="KW-1185">Reference proteome</keyword>
<dbReference type="Proteomes" id="UP001476583">
    <property type="component" value="Chromosome"/>
</dbReference>
<organism evidence="6 7">
    <name type="scientific">Ectopseudomonas mendocina</name>
    <name type="common">Pseudomonas mendocina</name>
    <dbReference type="NCBI Taxonomy" id="300"/>
    <lineage>
        <taxon>Bacteria</taxon>
        <taxon>Pseudomonadati</taxon>
        <taxon>Pseudomonadota</taxon>
        <taxon>Gammaproteobacteria</taxon>
        <taxon>Pseudomonadales</taxon>
        <taxon>Pseudomonadaceae</taxon>
        <taxon>Ectopseudomonas</taxon>
    </lineage>
</organism>
<dbReference type="InterPro" id="IPR036922">
    <property type="entry name" value="Rieske_2Fe-2S_sf"/>
</dbReference>
<evidence type="ECO:0000256" key="4">
    <source>
        <dbReference type="ARBA" id="ARBA00023014"/>
    </source>
</evidence>
<reference evidence="6 7" key="1">
    <citation type="submission" date="2024-03" db="EMBL/GenBank/DDBJ databases">
        <title>Complete genome of BD2.</title>
        <authorList>
            <person name="Cao G."/>
        </authorList>
    </citation>
    <scope>NUCLEOTIDE SEQUENCE [LARGE SCALE GENOMIC DNA]</scope>
    <source>
        <strain evidence="6 7">BD2</strain>
    </source>
</reference>
<gene>
    <name evidence="6" type="ORF">WG219_06040</name>
</gene>
<keyword evidence="1" id="KW-0001">2Fe-2S</keyword>
<keyword evidence="3" id="KW-0408">Iron</keyword>
<evidence type="ECO:0000256" key="2">
    <source>
        <dbReference type="ARBA" id="ARBA00022723"/>
    </source>
</evidence>
<evidence type="ECO:0000256" key="1">
    <source>
        <dbReference type="ARBA" id="ARBA00022714"/>
    </source>
</evidence>
<dbReference type="EMBL" id="CP148074">
    <property type="protein sequence ID" value="WXL27016.1"/>
    <property type="molecule type" value="Genomic_DNA"/>
</dbReference>
<evidence type="ECO:0000313" key="6">
    <source>
        <dbReference type="EMBL" id="WXL27016.1"/>
    </source>
</evidence>
<sequence>MFRVCALDELKEGQSRGFTVAGIKVFVIRKHDQFYAYRNWCPHREIPLEWQSDQFLDESNNLIRCSSHGALFLIENGECISGPCEGDALQKLDVQIKEDSLWVDA</sequence>
<keyword evidence="2" id="KW-0479">Metal-binding</keyword>
<dbReference type="Pfam" id="PF00355">
    <property type="entry name" value="Rieske"/>
    <property type="match status" value="1"/>
</dbReference>
<evidence type="ECO:0000259" key="5">
    <source>
        <dbReference type="PROSITE" id="PS51296"/>
    </source>
</evidence>
<evidence type="ECO:0000256" key="3">
    <source>
        <dbReference type="ARBA" id="ARBA00023004"/>
    </source>
</evidence>
<dbReference type="InterPro" id="IPR017941">
    <property type="entry name" value="Rieske_2Fe-2S"/>
</dbReference>
<dbReference type="CDD" id="cd03467">
    <property type="entry name" value="Rieske"/>
    <property type="match status" value="1"/>
</dbReference>
<proteinExistence type="predicted"/>
<accession>A0ABZ2RJ44</accession>
<keyword evidence="4" id="KW-0411">Iron-sulfur</keyword>